<dbReference type="PANTHER" id="PTHR34033">
    <property type="entry name" value="AP-5 COMPLEX SUBUNIT BETA-1"/>
    <property type="match status" value="1"/>
</dbReference>
<dbReference type="RefSeq" id="XP_019626260.1">
    <property type="nucleotide sequence ID" value="XM_019770701.1"/>
</dbReference>
<dbReference type="GO" id="GO:0015031">
    <property type="term" value="P:protein transport"/>
    <property type="evidence" value="ECO:0007669"/>
    <property type="project" value="UniProtKB-KW"/>
</dbReference>
<keyword evidence="3" id="KW-0653">Protein transport</keyword>
<dbReference type="Proteomes" id="UP000515135">
    <property type="component" value="Unplaced"/>
</dbReference>
<dbReference type="PANTHER" id="PTHR34033:SF1">
    <property type="entry name" value="AP-5 COMPLEX SUBUNIT BETA-1"/>
    <property type="match status" value="1"/>
</dbReference>
<dbReference type="InterPro" id="IPR048978">
    <property type="entry name" value="AP5B1_N"/>
</dbReference>
<dbReference type="InterPro" id="IPR038741">
    <property type="entry name" value="AP5B1"/>
</dbReference>
<evidence type="ECO:0000259" key="5">
    <source>
        <dbReference type="Pfam" id="PF21587"/>
    </source>
</evidence>
<proteinExistence type="predicted"/>
<feature type="domain" description="AP5B1 middle" evidence="6">
    <location>
        <begin position="258"/>
        <end position="300"/>
    </location>
</feature>
<dbReference type="AlphaFoldDB" id="A0A6P4YAZ2"/>
<dbReference type="GO" id="GO:0005765">
    <property type="term" value="C:lysosomal membrane"/>
    <property type="evidence" value="ECO:0007669"/>
    <property type="project" value="TreeGrafter"/>
</dbReference>
<reference evidence="8" key="1">
    <citation type="submission" date="2025-08" db="UniProtKB">
        <authorList>
            <consortium name="RefSeq"/>
        </authorList>
    </citation>
    <scope>IDENTIFICATION</scope>
    <source>
        <tissue evidence="8">Gonad</tissue>
    </source>
</reference>
<dbReference type="GeneID" id="109471415"/>
<gene>
    <name evidence="8" type="primary">LOC109471415</name>
</gene>
<evidence type="ECO:0000256" key="3">
    <source>
        <dbReference type="ARBA" id="ARBA00022927"/>
    </source>
</evidence>
<feature type="domain" description="AP-5 complex subunit beta-1 N-terminal" evidence="5">
    <location>
        <begin position="41"/>
        <end position="111"/>
    </location>
</feature>
<dbReference type="GO" id="GO:0030119">
    <property type="term" value="C:AP-type membrane coat adaptor complex"/>
    <property type="evidence" value="ECO:0007669"/>
    <property type="project" value="TreeGrafter"/>
</dbReference>
<evidence type="ECO:0000313" key="7">
    <source>
        <dbReference type="Proteomes" id="UP000515135"/>
    </source>
</evidence>
<sequence>MSGSGITASGEQWLREMEGFRANPTAYLVGRRMDEEGFALDVLQALYSDELSDTIKVQLLGLLKERCGVLLSTNTSVEQTVGSLTGIFQQANVDTAVFFKGQVLVAITTILITRDQLVEQPQLVEEFLNTLLDVVGRINSGPDQVLRGVACECLREMEMSYPGLLMRKVGHLYAMCETENTFVGQSYMMLFVTVLRNAMQNILQETEVTEKTQLTELLAGRVEPFKPICLPDKVDSNTFPLIQTEREQTPSADTKGLESKELKSVISVVVEQLPLLTSAGKAFVLRQLISCVDMSPGLSASVG</sequence>
<organism evidence="7 8">
    <name type="scientific">Branchiostoma belcheri</name>
    <name type="common">Amphioxus</name>
    <dbReference type="NCBI Taxonomy" id="7741"/>
    <lineage>
        <taxon>Eukaryota</taxon>
        <taxon>Metazoa</taxon>
        <taxon>Chordata</taxon>
        <taxon>Cephalochordata</taxon>
        <taxon>Leptocardii</taxon>
        <taxon>Amphioxiformes</taxon>
        <taxon>Branchiostomatidae</taxon>
        <taxon>Branchiostoma</taxon>
    </lineage>
</organism>
<dbReference type="OrthoDB" id="646197at2759"/>
<evidence type="ECO:0000256" key="4">
    <source>
        <dbReference type="ARBA" id="ARBA00032431"/>
    </source>
</evidence>
<evidence type="ECO:0000259" key="6">
    <source>
        <dbReference type="Pfam" id="PF21588"/>
    </source>
</evidence>
<evidence type="ECO:0000256" key="2">
    <source>
        <dbReference type="ARBA" id="ARBA00022448"/>
    </source>
</evidence>
<dbReference type="Pfam" id="PF21588">
    <property type="entry name" value="AP5B1_middle"/>
    <property type="match status" value="1"/>
</dbReference>
<accession>A0A6P4YAZ2</accession>
<protein>
    <recommendedName>
        <fullName evidence="1">AP-5 complex subunit beta-1</fullName>
    </recommendedName>
    <alternativeName>
        <fullName evidence="4">Adaptor-related protein complex 5 beta subunit</fullName>
    </alternativeName>
</protein>
<evidence type="ECO:0000256" key="1">
    <source>
        <dbReference type="ARBA" id="ARBA00018167"/>
    </source>
</evidence>
<dbReference type="GO" id="GO:0016197">
    <property type="term" value="P:endosomal transport"/>
    <property type="evidence" value="ECO:0007669"/>
    <property type="project" value="InterPro"/>
</dbReference>
<keyword evidence="7" id="KW-1185">Reference proteome</keyword>
<name>A0A6P4YAZ2_BRABE</name>
<evidence type="ECO:0000313" key="8">
    <source>
        <dbReference type="RefSeq" id="XP_019626260.1"/>
    </source>
</evidence>
<keyword evidence="2" id="KW-0813">Transport</keyword>
<dbReference type="InterPro" id="IPR048979">
    <property type="entry name" value="AP5B1_middle"/>
</dbReference>
<dbReference type="KEGG" id="bbel:109471415"/>
<dbReference type="Pfam" id="PF21587">
    <property type="entry name" value="AP5B1_N"/>
    <property type="match status" value="1"/>
</dbReference>